<dbReference type="EMBL" id="CP009526">
    <property type="protein sequence ID" value="AKB52731.1"/>
    <property type="molecule type" value="Genomic_DNA"/>
</dbReference>
<dbReference type="PATRIC" id="fig|1434109.4.peg.4504"/>
<dbReference type="AlphaFoldDB" id="A0A0E3LMB5"/>
<evidence type="ECO:0008006" key="3">
    <source>
        <dbReference type="Google" id="ProtNLM"/>
    </source>
</evidence>
<gene>
    <name evidence="1" type="ORF">MSBRW_3478</name>
</gene>
<dbReference type="GeneID" id="24825102"/>
<reference evidence="1 2" key="1">
    <citation type="submission" date="2014-07" db="EMBL/GenBank/DDBJ databases">
        <title>Methanogenic archaea and the global carbon cycle.</title>
        <authorList>
            <person name="Henriksen J.R."/>
            <person name="Luke J."/>
            <person name="Reinhart S."/>
            <person name="Benedict M.N."/>
            <person name="Youngblut N.D."/>
            <person name="Metcalf M.E."/>
            <person name="Whitaker R.J."/>
            <person name="Metcalf W.W."/>
        </authorList>
    </citation>
    <scope>NUCLEOTIDE SEQUENCE [LARGE SCALE GENOMIC DNA]</scope>
    <source>
        <strain evidence="1 2">Wiesmoor</strain>
    </source>
</reference>
<name>A0A0E3LMB5_METBA</name>
<organism evidence="1 2">
    <name type="scientific">Methanosarcina barkeri str. Wiesmoor</name>
    <dbReference type="NCBI Taxonomy" id="1434109"/>
    <lineage>
        <taxon>Archaea</taxon>
        <taxon>Methanobacteriati</taxon>
        <taxon>Methanobacteriota</taxon>
        <taxon>Stenosarchaea group</taxon>
        <taxon>Methanomicrobia</taxon>
        <taxon>Methanosarcinales</taxon>
        <taxon>Methanosarcinaceae</taxon>
        <taxon>Methanosarcina</taxon>
    </lineage>
</organism>
<dbReference type="HOGENOM" id="CLU_1431644_0_0_2"/>
<proteinExistence type="predicted"/>
<dbReference type="RefSeq" id="WP_011306258.1">
    <property type="nucleotide sequence ID" value="NZ_CP009526.1"/>
</dbReference>
<sequence length="184" mass="21736">MDRRQRFEKHDWLLSKTQSILKHYSCPESCNASCCKHHIIDFHRKEYEKILKNVDRESANILKSNAVKSELEGCYKAINAAEQCPLLINSKCRIYDNRSEACRTFPFVIFQDEDAGFGLTLLLCPMSVNIIHDYAQWYKSVNSTMHNQLTSMYEQYKNIDKNNDFCIQMKEQNLDSFIEFLKRK</sequence>
<dbReference type="KEGG" id="mbw:MSBRW_3478"/>
<dbReference type="Proteomes" id="UP000033038">
    <property type="component" value="Chromosome"/>
</dbReference>
<dbReference type="InterPro" id="IPR005358">
    <property type="entry name" value="Puta_zinc/iron-chelating_dom"/>
</dbReference>
<protein>
    <recommendedName>
        <fullName evidence="3">YkgJ family cysteine cluster protein</fullName>
    </recommendedName>
</protein>
<evidence type="ECO:0000313" key="2">
    <source>
        <dbReference type="Proteomes" id="UP000033038"/>
    </source>
</evidence>
<evidence type="ECO:0000313" key="1">
    <source>
        <dbReference type="EMBL" id="AKB52731.1"/>
    </source>
</evidence>
<accession>A0A0E3LMB5</accession>
<dbReference type="Pfam" id="PF03692">
    <property type="entry name" value="CxxCxxCC"/>
    <property type="match status" value="1"/>
</dbReference>